<dbReference type="Proteomes" id="UP000516361">
    <property type="component" value="Chromosome"/>
</dbReference>
<dbReference type="InterPro" id="IPR018294">
    <property type="entry name" value="ISPD_synthase_CS"/>
</dbReference>
<comment type="pathway">
    <text evidence="2">Isoprenoid biosynthesis; isopentenyl diphosphate biosynthesis via DXP pathway; isopentenyl diphosphate from 1-deoxy-D-xylulose 5-phosphate: step 2/6.</text>
</comment>
<dbReference type="RefSeq" id="WP_190613593.1">
    <property type="nucleotide sequence ID" value="NZ_AP018712.1"/>
</dbReference>
<evidence type="ECO:0000256" key="2">
    <source>
        <dbReference type="ARBA" id="ARBA00004787"/>
    </source>
</evidence>
<protein>
    <recommendedName>
        <fullName evidence="5">2-C-methyl-D-erythritol 4-phosphate cytidylyltransferase</fullName>
        <ecNumber evidence="4">2.7.7.60</ecNumber>
    </recommendedName>
</protein>
<dbReference type="PANTHER" id="PTHR32125:SF4">
    <property type="entry name" value="2-C-METHYL-D-ERYTHRITOL 4-PHOSPHATE CYTIDYLYLTRANSFERASE, CHLOROPLASTIC"/>
    <property type="match status" value="1"/>
</dbReference>
<keyword evidence="10" id="KW-1185">Reference proteome</keyword>
<dbReference type="AlphaFoldDB" id="A0A7G1G7M7"/>
<dbReference type="InParanoid" id="A0A7G1G7M7"/>
<keyword evidence="7 9" id="KW-0548">Nucleotidyltransferase</keyword>
<dbReference type="InterPro" id="IPR001228">
    <property type="entry name" value="IspD"/>
</dbReference>
<dbReference type="InterPro" id="IPR029044">
    <property type="entry name" value="Nucleotide-diphossugar_trans"/>
</dbReference>
<evidence type="ECO:0000256" key="8">
    <source>
        <dbReference type="ARBA" id="ARBA00023229"/>
    </source>
</evidence>
<dbReference type="SUPFAM" id="SSF53448">
    <property type="entry name" value="Nucleotide-diphospho-sugar transferases"/>
    <property type="match status" value="1"/>
</dbReference>
<dbReference type="KEGG" id="ocy:OSSY52_13350"/>
<dbReference type="EMBL" id="AP018712">
    <property type="protein sequence ID" value="BBE31194.1"/>
    <property type="molecule type" value="Genomic_DNA"/>
</dbReference>
<accession>A0A7G1G7M7</accession>
<dbReference type="PROSITE" id="PS01295">
    <property type="entry name" value="ISPD"/>
    <property type="match status" value="1"/>
</dbReference>
<evidence type="ECO:0000313" key="9">
    <source>
        <dbReference type="EMBL" id="BBE31194.1"/>
    </source>
</evidence>
<dbReference type="Gene3D" id="3.90.550.10">
    <property type="entry name" value="Spore Coat Polysaccharide Biosynthesis Protein SpsA, Chain A"/>
    <property type="match status" value="1"/>
</dbReference>
<dbReference type="Pfam" id="PF01128">
    <property type="entry name" value="IspD"/>
    <property type="match status" value="1"/>
</dbReference>
<keyword evidence="8" id="KW-0414">Isoprene biosynthesis</keyword>
<evidence type="ECO:0000256" key="6">
    <source>
        <dbReference type="ARBA" id="ARBA00022679"/>
    </source>
</evidence>
<dbReference type="InterPro" id="IPR050088">
    <property type="entry name" value="IspD/TarI_cytidylyltransf_bact"/>
</dbReference>
<reference evidence="9 10" key="1">
    <citation type="submission" date="2018-06" db="EMBL/GenBank/DDBJ databases">
        <title>Genome sequencing of Oceanotoga sp. sy52.</title>
        <authorList>
            <person name="Mori K."/>
        </authorList>
    </citation>
    <scope>NUCLEOTIDE SEQUENCE [LARGE SCALE GENOMIC DNA]</scope>
    <source>
        <strain evidence="10">sy52</strain>
    </source>
</reference>
<gene>
    <name evidence="9" type="primary">ispD</name>
    <name evidence="9" type="ORF">OSSY52_13350</name>
</gene>
<evidence type="ECO:0000256" key="1">
    <source>
        <dbReference type="ARBA" id="ARBA00001282"/>
    </source>
</evidence>
<dbReference type="GO" id="GO:0019288">
    <property type="term" value="P:isopentenyl diphosphate biosynthetic process, methylerythritol 4-phosphate pathway"/>
    <property type="evidence" value="ECO:0007669"/>
    <property type="project" value="UniProtKB-UniPathway"/>
</dbReference>
<comment type="similarity">
    <text evidence="3">Belongs to the IspD/TarI cytidylyltransferase family. IspD subfamily.</text>
</comment>
<organism evidence="9 10">
    <name type="scientific">Tepiditoga spiralis</name>
    <dbReference type="NCBI Taxonomy" id="2108365"/>
    <lineage>
        <taxon>Bacteria</taxon>
        <taxon>Thermotogati</taxon>
        <taxon>Thermotogota</taxon>
        <taxon>Thermotogae</taxon>
        <taxon>Petrotogales</taxon>
        <taxon>Petrotogaceae</taxon>
        <taxon>Tepiditoga</taxon>
    </lineage>
</organism>
<evidence type="ECO:0000256" key="3">
    <source>
        <dbReference type="ARBA" id="ARBA00009789"/>
    </source>
</evidence>
<sequence>MISTIIVAAGSGSRMNKSIPKQFLKIKNKSILEITTSIFENSELIDNIIIVANKKFFKKTELEVIKFKKVFKIIPGGKTRQESVFKGLKILKQLNPSIVLIHDVARPFISNILIKKLITKAKEKNSAIPILKENSTISLSTKNKIEKFLDRNQVYQHQTPQAFDFKKLFEAYTKFEKNLSDFTDDASIFFANKNEVYTIEGEKNNIKITTNEDLLFAKFLYDLKK</sequence>
<evidence type="ECO:0000256" key="5">
    <source>
        <dbReference type="ARBA" id="ARBA00019056"/>
    </source>
</evidence>
<evidence type="ECO:0000256" key="4">
    <source>
        <dbReference type="ARBA" id="ARBA00012526"/>
    </source>
</evidence>
<dbReference type="InterPro" id="IPR034683">
    <property type="entry name" value="IspD/TarI"/>
</dbReference>
<dbReference type="CDD" id="cd02516">
    <property type="entry name" value="CDP-ME_synthetase"/>
    <property type="match status" value="1"/>
</dbReference>
<dbReference type="UniPathway" id="UPA00056">
    <property type="reaction ID" value="UER00093"/>
</dbReference>
<evidence type="ECO:0000256" key="7">
    <source>
        <dbReference type="ARBA" id="ARBA00022695"/>
    </source>
</evidence>
<dbReference type="PANTHER" id="PTHR32125">
    <property type="entry name" value="2-C-METHYL-D-ERYTHRITOL 4-PHOSPHATE CYTIDYLYLTRANSFERASE, CHLOROPLASTIC"/>
    <property type="match status" value="1"/>
</dbReference>
<dbReference type="GO" id="GO:0050518">
    <property type="term" value="F:2-C-methyl-D-erythritol 4-phosphate cytidylyltransferase activity"/>
    <property type="evidence" value="ECO:0007669"/>
    <property type="project" value="UniProtKB-EC"/>
</dbReference>
<dbReference type="FunCoup" id="A0A7G1G7M7">
    <property type="interactions" value="257"/>
</dbReference>
<comment type="catalytic activity">
    <reaction evidence="1">
        <text>2-C-methyl-D-erythritol 4-phosphate + CTP + H(+) = 4-CDP-2-C-methyl-D-erythritol + diphosphate</text>
        <dbReference type="Rhea" id="RHEA:13429"/>
        <dbReference type="ChEBI" id="CHEBI:15378"/>
        <dbReference type="ChEBI" id="CHEBI:33019"/>
        <dbReference type="ChEBI" id="CHEBI:37563"/>
        <dbReference type="ChEBI" id="CHEBI:57823"/>
        <dbReference type="ChEBI" id="CHEBI:58262"/>
        <dbReference type="EC" id="2.7.7.60"/>
    </reaction>
</comment>
<evidence type="ECO:0000313" key="10">
    <source>
        <dbReference type="Proteomes" id="UP000516361"/>
    </source>
</evidence>
<keyword evidence="6 9" id="KW-0808">Transferase</keyword>
<dbReference type="NCBIfam" id="TIGR00453">
    <property type="entry name" value="ispD"/>
    <property type="match status" value="1"/>
</dbReference>
<proteinExistence type="inferred from homology"/>
<dbReference type="EC" id="2.7.7.60" evidence="4"/>
<name>A0A7G1G7M7_9BACT</name>
<dbReference type="FunFam" id="3.90.550.10:FF:000003">
    <property type="entry name" value="2-C-methyl-D-erythritol 4-phosphate cytidylyltransferase"/>
    <property type="match status" value="1"/>
</dbReference>